<dbReference type="GO" id="GO:0005737">
    <property type="term" value="C:cytoplasm"/>
    <property type="evidence" value="ECO:0007669"/>
    <property type="project" value="TreeGrafter"/>
</dbReference>
<reference evidence="1" key="2">
    <citation type="submission" date="2023-05" db="EMBL/GenBank/DDBJ databases">
        <authorList>
            <person name="Schelkunov M.I."/>
        </authorList>
    </citation>
    <scope>NUCLEOTIDE SEQUENCE</scope>
    <source>
        <strain evidence="1">Hsosn_3</strain>
        <tissue evidence="1">Leaf</tissue>
    </source>
</reference>
<dbReference type="Proteomes" id="UP001237642">
    <property type="component" value="Unassembled WGS sequence"/>
</dbReference>
<dbReference type="PANTHER" id="PTHR11587:SF2">
    <property type="entry name" value="ARGININOSUCCINATE SYNTHASE"/>
    <property type="match status" value="1"/>
</dbReference>
<comment type="caution">
    <text evidence="1">The sequence shown here is derived from an EMBL/GenBank/DDBJ whole genome shotgun (WGS) entry which is preliminary data.</text>
</comment>
<organism evidence="1 2">
    <name type="scientific">Heracleum sosnowskyi</name>
    <dbReference type="NCBI Taxonomy" id="360622"/>
    <lineage>
        <taxon>Eukaryota</taxon>
        <taxon>Viridiplantae</taxon>
        <taxon>Streptophyta</taxon>
        <taxon>Embryophyta</taxon>
        <taxon>Tracheophyta</taxon>
        <taxon>Spermatophyta</taxon>
        <taxon>Magnoliopsida</taxon>
        <taxon>eudicotyledons</taxon>
        <taxon>Gunneridae</taxon>
        <taxon>Pentapetalae</taxon>
        <taxon>asterids</taxon>
        <taxon>campanulids</taxon>
        <taxon>Apiales</taxon>
        <taxon>Apiaceae</taxon>
        <taxon>Apioideae</taxon>
        <taxon>apioid superclade</taxon>
        <taxon>Tordylieae</taxon>
        <taxon>Tordyliinae</taxon>
        <taxon>Heracleum</taxon>
    </lineage>
</organism>
<name>A0AAD8I2M2_9APIA</name>
<dbReference type="PANTHER" id="PTHR11587">
    <property type="entry name" value="ARGININOSUCCINATE SYNTHASE"/>
    <property type="match status" value="1"/>
</dbReference>
<dbReference type="GO" id="GO:0005524">
    <property type="term" value="F:ATP binding"/>
    <property type="evidence" value="ECO:0007669"/>
    <property type="project" value="InterPro"/>
</dbReference>
<proteinExistence type="predicted"/>
<accession>A0AAD8I2M2</accession>
<dbReference type="AlphaFoldDB" id="A0AAD8I2M2"/>
<dbReference type="Gene3D" id="3.90.1260.10">
    <property type="entry name" value="Argininosuccinate synthetase, chain A, domain 2"/>
    <property type="match status" value="1"/>
</dbReference>
<protein>
    <submittedName>
        <fullName evidence="1">Uncharacterized protein</fullName>
    </submittedName>
</protein>
<dbReference type="InterPro" id="IPR024074">
    <property type="entry name" value="AS_cat/multimer_dom_body"/>
</dbReference>
<dbReference type="InterPro" id="IPR001518">
    <property type="entry name" value="Arginosuc_synth"/>
</dbReference>
<dbReference type="GO" id="GO:0000050">
    <property type="term" value="P:urea cycle"/>
    <property type="evidence" value="ECO:0007669"/>
    <property type="project" value="TreeGrafter"/>
</dbReference>
<sequence length="120" mass="13554">MKKSILSRDRNLWHLSHKGDILEDPENQPKDMYLMSVTLKMRPINVCKSLIQAPKIRPRVFLISGHFLTVLVGNHGTGRFGRKGKASGACQLVVKDLQEESVRDYVFPYALVQSKKGSTC</sequence>
<gene>
    <name evidence="1" type="ORF">POM88_033547</name>
</gene>
<keyword evidence="2" id="KW-1185">Reference proteome</keyword>
<dbReference type="GO" id="GO:0006526">
    <property type="term" value="P:L-arginine biosynthetic process"/>
    <property type="evidence" value="ECO:0007669"/>
    <property type="project" value="InterPro"/>
</dbReference>
<dbReference type="GO" id="GO:0000053">
    <property type="term" value="P:argininosuccinate metabolic process"/>
    <property type="evidence" value="ECO:0007669"/>
    <property type="project" value="TreeGrafter"/>
</dbReference>
<evidence type="ECO:0000313" key="2">
    <source>
        <dbReference type="Proteomes" id="UP001237642"/>
    </source>
</evidence>
<reference evidence="1" key="1">
    <citation type="submission" date="2023-02" db="EMBL/GenBank/DDBJ databases">
        <title>Genome of toxic invasive species Heracleum sosnowskyi carries increased number of genes despite the absence of recent whole-genome duplications.</title>
        <authorList>
            <person name="Schelkunov M."/>
            <person name="Shtratnikova V."/>
            <person name="Makarenko M."/>
            <person name="Klepikova A."/>
            <person name="Omelchenko D."/>
            <person name="Novikova G."/>
            <person name="Obukhova E."/>
            <person name="Bogdanov V."/>
            <person name="Penin A."/>
            <person name="Logacheva M."/>
        </authorList>
    </citation>
    <scope>NUCLEOTIDE SEQUENCE</scope>
    <source>
        <strain evidence="1">Hsosn_3</strain>
        <tissue evidence="1">Leaf</tissue>
    </source>
</reference>
<dbReference type="SUPFAM" id="SSF69864">
    <property type="entry name" value="Argininosuccinate synthetase, C-terminal domain"/>
    <property type="match status" value="1"/>
</dbReference>
<dbReference type="EMBL" id="JAUIZM010000007">
    <property type="protein sequence ID" value="KAK1377354.1"/>
    <property type="molecule type" value="Genomic_DNA"/>
</dbReference>
<dbReference type="GO" id="GO:0004055">
    <property type="term" value="F:argininosuccinate synthase activity"/>
    <property type="evidence" value="ECO:0007669"/>
    <property type="project" value="InterPro"/>
</dbReference>
<evidence type="ECO:0000313" key="1">
    <source>
        <dbReference type="EMBL" id="KAK1377354.1"/>
    </source>
</evidence>